<dbReference type="Pfam" id="PF00107">
    <property type="entry name" value="ADH_zinc_N"/>
    <property type="match status" value="1"/>
</dbReference>
<dbReference type="Proteomes" id="UP001595075">
    <property type="component" value="Unassembled WGS sequence"/>
</dbReference>
<keyword evidence="5" id="KW-1185">Reference proteome</keyword>
<dbReference type="EMBL" id="JAZHXI010000001">
    <property type="protein sequence ID" value="KAL2076012.1"/>
    <property type="molecule type" value="Genomic_DNA"/>
</dbReference>
<keyword evidence="2" id="KW-0560">Oxidoreductase</keyword>
<organism evidence="4 5">
    <name type="scientific">Oculimacula yallundae</name>
    <dbReference type="NCBI Taxonomy" id="86028"/>
    <lineage>
        <taxon>Eukaryota</taxon>
        <taxon>Fungi</taxon>
        <taxon>Dikarya</taxon>
        <taxon>Ascomycota</taxon>
        <taxon>Pezizomycotina</taxon>
        <taxon>Leotiomycetes</taxon>
        <taxon>Helotiales</taxon>
        <taxon>Ploettnerulaceae</taxon>
        <taxon>Oculimacula</taxon>
    </lineage>
</organism>
<evidence type="ECO:0000256" key="1">
    <source>
        <dbReference type="ARBA" id="ARBA00008072"/>
    </source>
</evidence>
<dbReference type="InterPro" id="IPR011032">
    <property type="entry name" value="GroES-like_sf"/>
</dbReference>
<dbReference type="InterPro" id="IPR013154">
    <property type="entry name" value="ADH-like_N"/>
</dbReference>
<accession>A0ABR4D1L2</accession>
<reference evidence="4 5" key="1">
    <citation type="journal article" date="2024" name="Commun. Biol.">
        <title>Comparative genomic analysis of thermophilic fungi reveals convergent evolutionary adaptations and gene losses.</title>
        <authorList>
            <person name="Steindorff A.S."/>
            <person name="Aguilar-Pontes M.V."/>
            <person name="Robinson A.J."/>
            <person name="Andreopoulos B."/>
            <person name="LaButti K."/>
            <person name="Kuo A."/>
            <person name="Mondo S."/>
            <person name="Riley R."/>
            <person name="Otillar R."/>
            <person name="Haridas S."/>
            <person name="Lipzen A."/>
            <person name="Grimwood J."/>
            <person name="Schmutz J."/>
            <person name="Clum A."/>
            <person name="Reid I.D."/>
            <person name="Moisan M.C."/>
            <person name="Butler G."/>
            <person name="Nguyen T.T.M."/>
            <person name="Dewar K."/>
            <person name="Conant G."/>
            <person name="Drula E."/>
            <person name="Henrissat B."/>
            <person name="Hansel C."/>
            <person name="Singer S."/>
            <person name="Hutchinson M.I."/>
            <person name="de Vries R.P."/>
            <person name="Natvig D.O."/>
            <person name="Powell A.J."/>
            <person name="Tsang A."/>
            <person name="Grigoriev I.V."/>
        </authorList>
    </citation>
    <scope>NUCLEOTIDE SEQUENCE [LARGE SCALE GENOMIC DNA]</scope>
    <source>
        <strain evidence="4 5">CBS 494.80</strain>
    </source>
</reference>
<name>A0ABR4D1L2_9HELO</name>
<dbReference type="InterPro" id="IPR036291">
    <property type="entry name" value="NAD(P)-bd_dom_sf"/>
</dbReference>
<evidence type="ECO:0000256" key="2">
    <source>
        <dbReference type="ARBA" id="ARBA00023002"/>
    </source>
</evidence>
<comment type="caution">
    <text evidence="4">The sequence shown here is derived from an EMBL/GenBank/DDBJ whole genome shotgun (WGS) entry which is preliminary data.</text>
</comment>
<dbReference type="Pfam" id="PF08240">
    <property type="entry name" value="ADH_N"/>
    <property type="match status" value="1"/>
</dbReference>
<protein>
    <recommendedName>
        <fullName evidence="3">Enoyl reductase (ER) domain-containing protein</fullName>
    </recommendedName>
</protein>
<feature type="domain" description="Enoyl reductase (ER)" evidence="3">
    <location>
        <begin position="9"/>
        <end position="343"/>
    </location>
</feature>
<evidence type="ECO:0000313" key="5">
    <source>
        <dbReference type="Proteomes" id="UP001595075"/>
    </source>
</evidence>
<dbReference type="Gene3D" id="3.90.180.10">
    <property type="entry name" value="Medium-chain alcohol dehydrogenases, catalytic domain"/>
    <property type="match status" value="1"/>
</dbReference>
<dbReference type="SUPFAM" id="SSF51735">
    <property type="entry name" value="NAD(P)-binding Rossmann-fold domains"/>
    <property type="match status" value="1"/>
</dbReference>
<dbReference type="CDD" id="cd08249">
    <property type="entry name" value="enoyl_reductase_like"/>
    <property type="match status" value="1"/>
</dbReference>
<dbReference type="PANTHER" id="PTHR45348:SF2">
    <property type="entry name" value="ZINC-TYPE ALCOHOL DEHYDROGENASE-LIKE PROTEIN C2E1P3.01"/>
    <property type="match status" value="1"/>
</dbReference>
<evidence type="ECO:0000259" key="3">
    <source>
        <dbReference type="SMART" id="SM00829"/>
    </source>
</evidence>
<dbReference type="InterPro" id="IPR047122">
    <property type="entry name" value="Trans-enoyl_RdTase-like"/>
</dbReference>
<sequence>MSTRFAIVQRNNALVAEDLKLPEITKTQVLVKIANSSLNPTDVQSLDGDAFGDGAVLGCDFAGVVEKVGSEVTRYKVGDKISALIWGGEIEGLGAYSTYCVAEDPISFKVPSGLDFASASTVPLAANTAWLALFSKGSLNIPRNKTSGTSLLVWGGSSTVGAYTIQLAKKLGFNIVTTCSPRNFDVVKKHGAAHAFDYNDPKVVENIAKAVHDLAYAFDCIGNDSSSTMSGQAMRSKEGGVICTVRPGKAFTENVPKNVKVTDVLVFTAFLKPHVYKKVYKWDANPGDHALSKELYEKIPEWIQDGSLVPQKPRDMGKLSVDALKEAMELNRQGKVSNEKLCFQVASL</sequence>
<dbReference type="SMART" id="SM00829">
    <property type="entry name" value="PKS_ER"/>
    <property type="match status" value="1"/>
</dbReference>
<dbReference type="Gene3D" id="3.40.50.720">
    <property type="entry name" value="NAD(P)-binding Rossmann-like Domain"/>
    <property type="match status" value="1"/>
</dbReference>
<dbReference type="InterPro" id="IPR020843">
    <property type="entry name" value="ER"/>
</dbReference>
<comment type="similarity">
    <text evidence="1">Belongs to the zinc-containing alcohol dehydrogenase family.</text>
</comment>
<proteinExistence type="inferred from homology"/>
<evidence type="ECO:0000313" key="4">
    <source>
        <dbReference type="EMBL" id="KAL2076012.1"/>
    </source>
</evidence>
<gene>
    <name evidence="4" type="ORF">VTL71DRAFT_955</name>
</gene>
<dbReference type="PANTHER" id="PTHR45348">
    <property type="entry name" value="HYPOTHETICAL OXIDOREDUCTASE (EUROFUNG)"/>
    <property type="match status" value="1"/>
</dbReference>
<dbReference type="InterPro" id="IPR013149">
    <property type="entry name" value="ADH-like_C"/>
</dbReference>
<dbReference type="SUPFAM" id="SSF50129">
    <property type="entry name" value="GroES-like"/>
    <property type="match status" value="1"/>
</dbReference>